<feature type="compositionally biased region" description="Polar residues" evidence="4">
    <location>
        <begin position="170"/>
        <end position="191"/>
    </location>
</feature>
<dbReference type="Pfam" id="PF00400">
    <property type="entry name" value="WD40"/>
    <property type="match status" value="3"/>
</dbReference>
<name>A0A9D4QEP0_RHISA</name>
<dbReference type="Gene3D" id="3.40.33.10">
    <property type="entry name" value="CAP"/>
    <property type="match status" value="1"/>
</dbReference>
<feature type="domain" description="SCP" evidence="6">
    <location>
        <begin position="279"/>
        <end position="444"/>
    </location>
</feature>
<dbReference type="InterPro" id="IPR001680">
    <property type="entry name" value="WD40_rpt"/>
</dbReference>
<dbReference type="Pfam" id="PF00188">
    <property type="entry name" value="CAP"/>
    <property type="match status" value="1"/>
</dbReference>
<feature type="repeat" description="WD" evidence="3">
    <location>
        <begin position="48"/>
        <end position="82"/>
    </location>
</feature>
<accession>A0A9D4QEP0</accession>
<dbReference type="InterPro" id="IPR014044">
    <property type="entry name" value="CAP_dom"/>
</dbReference>
<keyword evidence="8" id="KW-1185">Reference proteome</keyword>
<proteinExistence type="predicted"/>
<comment type="caution">
    <text evidence="7">The sequence shown here is derived from an EMBL/GenBank/DDBJ whole genome shotgun (WGS) entry which is preliminary data.</text>
</comment>
<dbReference type="VEuPathDB" id="VectorBase:RSAN_043271"/>
<dbReference type="Gene3D" id="2.130.10.10">
    <property type="entry name" value="YVTN repeat-like/Quinoprotein amine dehydrogenase"/>
    <property type="match status" value="1"/>
</dbReference>
<keyword evidence="5" id="KW-0732">Signal</keyword>
<feature type="region of interest" description="Disordered" evidence="4">
    <location>
        <begin position="170"/>
        <end position="192"/>
    </location>
</feature>
<sequence>MVSSYLPTIAVVTSRLLVVVIALPQALGCFDGPAPRQEVFGMSVIWQLRCAEFHPDGVTVAVAGRDSAVRVYDVRNKRLLQEYNAHEGMVNSMHFHPSGDYLVTGASDSLTRVFDVLKGRLLYTLVTHMKPVHAVCFSHSGNHFATGGDDCQVFLWKSCDTEIATAEQSGNADAGTRSCSNGEPATTTPSTKPVAVVHSVAQVSSLNQASNDHTQQVTPASGSNLEAKLDRAISQISARLDQLSQGQMYCLKEYKTSPNHTGCKNANNITTVPTYGLQSFYNDVILQLFNSYRSSVAVGNCKPLPTAANMLKLEWDNELAALAYLHSAFLINSSNWPLHDEVENRFTTRFKETGQSVAVMHNTTHRYVSYWNTVIREWFAEHQIMKFEAVGYYDADESTSNVSQMWWAATKHVGCGYSTMLMPNGRDYDHAYVCNFGPAGNVRGRPIYRQGATCTACPKGTRCEPTTGLCAVFDDPPFPPFNEDEMLQQPPVGYADAREPAVTLMVVAAALRVISQRTDMR</sequence>
<dbReference type="VEuPathDB" id="VectorBase:RSAN_038287"/>
<protein>
    <recommendedName>
        <fullName evidence="6">SCP domain-containing protein</fullName>
    </recommendedName>
</protein>
<dbReference type="PROSITE" id="PS50294">
    <property type="entry name" value="WD_REPEATS_REGION"/>
    <property type="match status" value="2"/>
</dbReference>
<dbReference type="AlphaFoldDB" id="A0A9D4QEP0"/>
<dbReference type="PANTHER" id="PTHR44019">
    <property type="entry name" value="WD REPEAT-CONTAINING PROTEIN 55"/>
    <property type="match status" value="1"/>
</dbReference>
<dbReference type="InterPro" id="IPR036322">
    <property type="entry name" value="WD40_repeat_dom_sf"/>
</dbReference>
<dbReference type="InterPro" id="IPR015943">
    <property type="entry name" value="WD40/YVTN_repeat-like_dom_sf"/>
</dbReference>
<feature type="chain" id="PRO_5038537762" description="SCP domain-containing protein" evidence="5">
    <location>
        <begin position="29"/>
        <end position="521"/>
    </location>
</feature>
<reference evidence="7" key="2">
    <citation type="submission" date="2021-09" db="EMBL/GenBank/DDBJ databases">
        <authorList>
            <person name="Jia N."/>
            <person name="Wang J."/>
            <person name="Shi W."/>
            <person name="Du L."/>
            <person name="Sun Y."/>
            <person name="Zhan W."/>
            <person name="Jiang J."/>
            <person name="Wang Q."/>
            <person name="Zhang B."/>
            <person name="Ji P."/>
            <person name="Sakyi L.B."/>
            <person name="Cui X."/>
            <person name="Yuan T."/>
            <person name="Jiang B."/>
            <person name="Yang W."/>
            <person name="Lam T.T.-Y."/>
            <person name="Chang Q."/>
            <person name="Ding S."/>
            <person name="Wang X."/>
            <person name="Zhu J."/>
            <person name="Ruan X."/>
            <person name="Zhao L."/>
            <person name="Wei J."/>
            <person name="Que T."/>
            <person name="Du C."/>
            <person name="Cheng J."/>
            <person name="Dai P."/>
            <person name="Han X."/>
            <person name="Huang E."/>
            <person name="Gao Y."/>
            <person name="Liu J."/>
            <person name="Shao H."/>
            <person name="Ye R."/>
            <person name="Li L."/>
            <person name="Wei W."/>
            <person name="Wang X."/>
            <person name="Wang C."/>
            <person name="Huo Q."/>
            <person name="Li W."/>
            <person name="Guo W."/>
            <person name="Chen H."/>
            <person name="Chen S."/>
            <person name="Zhou L."/>
            <person name="Zhou L."/>
            <person name="Ni X."/>
            <person name="Tian J."/>
            <person name="Zhou Y."/>
            <person name="Sheng Y."/>
            <person name="Liu T."/>
            <person name="Pan Y."/>
            <person name="Xia L."/>
            <person name="Li J."/>
            <person name="Zhao F."/>
            <person name="Cao W."/>
        </authorList>
    </citation>
    <scope>NUCLEOTIDE SEQUENCE</scope>
    <source>
        <strain evidence="7">Rsan-2018</strain>
        <tissue evidence="7">Larvae</tissue>
    </source>
</reference>
<dbReference type="InterPro" id="IPR050505">
    <property type="entry name" value="WDR55/POC1"/>
</dbReference>
<evidence type="ECO:0000256" key="2">
    <source>
        <dbReference type="ARBA" id="ARBA00022737"/>
    </source>
</evidence>
<dbReference type="SMART" id="SM00320">
    <property type="entry name" value="WD40"/>
    <property type="match status" value="3"/>
</dbReference>
<dbReference type="EMBL" id="JABSTV010001246">
    <property type="protein sequence ID" value="KAH7976248.1"/>
    <property type="molecule type" value="Genomic_DNA"/>
</dbReference>
<dbReference type="CDD" id="cd05380">
    <property type="entry name" value="CAP_euk"/>
    <property type="match status" value="1"/>
</dbReference>
<evidence type="ECO:0000256" key="4">
    <source>
        <dbReference type="SAM" id="MobiDB-lite"/>
    </source>
</evidence>
<feature type="repeat" description="WD" evidence="3">
    <location>
        <begin position="83"/>
        <end position="124"/>
    </location>
</feature>
<evidence type="ECO:0000259" key="6">
    <source>
        <dbReference type="SMART" id="SM00198"/>
    </source>
</evidence>
<evidence type="ECO:0000256" key="5">
    <source>
        <dbReference type="SAM" id="SignalP"/>
    </source>
</evidence>
<dbReference type="SUPFAM" id="SSF50978">
    <property type="entry name" value="WD40 repeat-like"/>
    <property type="match status" value="1"/>
</dbReference>
<evidence type="ECO:0000313" key="7">
    <source>
        <dbReference type="EMBL" id="KAH7976248.1"/>
    </source>
</evidence>
<dbReference type="SUPFAM" id="SSF55797">
    <property type="entry name" value="PR-1-like"/>
    <property type="match status" value="1"/>
</dbReference>
<evidence type="ECO:0000256" key="1">
    <source>
        <dbReference type="ARBA" id="ARBA00022574"/>
    </source>
</evidence>
<feature type="signal peptide" evidence="5">
    <location>
        <begin position="1"/>
        <end position="28"/>
    </location>
</feature>
<dbReference type="Proteomes" id="UP000821837">
    <property type="component" value="Chromosome 10"/>
</dbReference>
<dbReference type="SMART" id="SM00198">
    <property type="entry name" value="SCP"/>
    <property type="match status" value="1"/>
</dbReference>
<keyword evidence="1 3" id="KW-0853">WD repeat</keyword>
<keyword evidence="2" id="KW-0677">Repeat</keyword>
<dbReference type="PANTHER" id="PTHR44019:SF8">
    <property type="entry name" value="POC1 CENTRIOLAR PROTEIN HOMOLOG"/>
    <property type="match status" value="1"/>
</dbReference>
<dbReference type="InterPro" id="IPR035940">
    <property type="entry name" value="CAP_sf"/>
</dbReference>
<gene>
    <name evidence="7" type="ORF">HPB52_010379</name>
</gene>
<dbReference type="PROSITE" id="PS50082">
    <property type="entry name" value="WD_REPEATS_2"/>
    <property type="match status" value="3"/>
</dbReference>
<evidence type="ECO:0000313" key="8">
    <source>
        <dbReference type="Proteomes" id="UP000821837"/>
    </source>
</evidence>
<organism evidence="7 8">
    <name type="scientific">Rhipicephalus sanguineus</name>
    <name type="common">Brown dog tick</name>
    <name type="synonym">Ixodes sanguineus</name>
    <dbReference type="NCBI Taxonomy" id="34632"/>
    <lineage>
        <taxon>Eukaryota</taxon>
        <taxon>Metazoa</taxon>
        <taxon>Ecdysozoa</taxon>
        <taxon>Arthropoda</taxon>
        <taxon>Chelicerata</taxon>
        <taxon>Arachnida</taxon>
        <taxon>Acari</taxon>
        <taxon>Parasitiformes</taxon>
        <taxon>Ixodida</taxon>
        <taxon>Ixodoidea</taxon>
        <taxon>Ixodidae</taxon>
        <taxon>Rhipicephalinae</taxon>
        <taxon>Rhipicephalus</taxon>
        <taxon>Rhipicephalus</taxon>
    </lineage>
</organism>
<feature type="repeat" description="WD" evidence="3">
    <location>
        <begin position="125"/>
        <end position="157"/>
    </location>
</feature>
<evidence type="ECO:0000256" key="3">
    <source>
        <dbReference type="PROSITE-ProRule" id="PRU00221"/>
    </source>
</evidence>
<reference evidence="7" key="1">
    <citation type="journal article" date="2020" name="Cell">
        <title>Large-Scale Comparative Analyses of Tick Genomes Elucidate Their Genetic Diversity and Vector Capacities.</title>
        <authorList>
            <consortium name="Tick Genome and Microbiome Consortium (TIGMIC)"/>
            <person name="Jia N."/>
            <person name="Wang J."/>
            <person name="Shi W."/>
            <person name="Du L."/>
            <person name="Sun Y."/>
            <person name="Zhan W."/>
            <person name="Jiang J.F."/>
            <person name="Wang Q."/>
            <person name="Zhang B."/>
            <person name="Ji P."/>
            <person name="Bell-Sakyi L."/>
            <person name="Cui X.M."/>
            <person name="Yuan T.T."/>
            <person name="Jiang B.G."/>
            <person name="Yang W.F."/>
            <person name="Lam T.T."/>
            <person name="Chang Q.C."/>
            <person name="Ding S.J."/>
            <person name="Wang X.J."/>
            <person name="Zhu J.G."/>
            <person name="Ruan X.D."/>
            <person name="Zhao L."/>
            <person name="Wei J.T."/>
            <person name="Ye R.Z."/>
            <person name="Que T.C."/>
            <person name="Du C.H."/>
            <person name="Zhou Y.H."/>
            <person name="Cheng J.X."/>
            <person name="Dai P.F."/>
            <person name="Guo W.B."/>
            <person name="Han X.H."/>
            <person name="Huang E.J."/>
            <person name="Li L.F."/>
            <person name="Wei W."/>
            <person name="Gao Y.C."/>
            <person name="Liu J.Z."/>
            <person name="Shao H.Z."/>
            <person name="Wang X."/>
            <person name="Wang C.C."/>
            <person name="Yang T.C."/>
            <person name="Huo Q.B."/>
            <person name="Li W."/>
            <person name="Chen H.Y."/>
            <person name="Chen S.E."/>
            <person name="Zhou L.G."/>
            <person name="Ni X.B."/>
            <person name="Tian J.H."/>
            <person name="Sheng Y."/>
            <person name="Liu T."/>
            <person name="Pan Y.S."/>
            <person name="Xia L.Y."/>
            <person name="Li J."/>
            <person name="Zhao F."/>
            <person name="Cao W.C."/>
        </authorList>
    </citation>
    <scope>NUCLEOTIDE SEQUENCE</scope>
    <source>
        <strain evidence="7">Rsan-2018</strain>
    </source>
</reference>